<dbReference type="AlphaFoldDB" id="A0A8J2JTT8"/>
<feature type="non-terminal residue" evidence="1">
    <location>
        <position position="55"/>
    </location>
</feature>
<organism evidence="1 2">
    <name type="scientific">Allacma fusca</name>
    <dbReference type="NCBI Taxonomy" id="39272"/>
    <lineage>
        <taxon>Eukaryota</taxon>
        <taxon>Metazoa</taxon>
        <taxon>Ecdysozoa</taxon>
        <taxon>Arthropoda</taxon>
        <taxon>Hexapoda</taxon>
        <taxon>Collembola</taxon>
        <taxon>Symphypleona</taxon>
        <taxon>Sminthuridae</taxon>
        <taxon>Allacma</taxon>
    </lineage>
</organism>
<comment type="caution">
    <text evidence="1">The sequence shown here is derived from an EMBL/GenBank/DDBJ whole genome shotgun (WGS) entry which is preliminary data.</text>
</comment>
<sequence>MGLDRNYWMGLFDFGHEGKWEWNHGRGFLAYQDMWTPNQPDHRDAAGNRLSNREQ</sequence>
<reference evidence="1" key="1">
    <citation type="submission" date="2021-06" db="EMBL/GenBank/DDBJ databases">
        <authorList>
            <person name="Hodson N. C."/>
            <person name="Mongue J. A."/>
            <person name="Jaron S. K."/>
        </authorList>
    </citation>
    <scope>NUCLEOTIDE SEQUENCE</scope>
</reference>
<gene>
    <name evidence="1" type="ORF">AFUS01_LOCUS10795</name>
</gene>
<protein>
    <submittedName>
        <fullName evidence="1">Uncharacterized protein</fullName>
    </submittedName>
</protein>
<accession>A0A8J2JTT8</accession>
<proteinExistence type="predicted"/>
<keyword evidence="2" id="KW-1185">Reference proteome</keyword>
<evidence type="ECO:0000313" key="1">
    <source>
        <dbReference type="EMBL" id="CAG7721589.1"/>
    </source>
</evidence>
<name>A0A8J2JTT8_9HEXA</name>
<dbReference type="EMBL" id="CAJVCH010080900">
    <property type="protein sequence ID" value="CAG7721589.1"/>
    <property type="molecule type" value="Genomic_DNA"/>
</dbReference>
<evidence type="ECO:0000313" key="2">
    <source>
        <dbReference type="Proteomes" id="UP000708208"/>
    </source>
</evidence>
<dbReference type="Proteomes" id="UP000708208">
    <property type="component" value="Unassembled WGS sequence"/>
</dbReference>